<dbReference type="AlphaFoldDB" id="A0A0J0XQV2"/>
<feature type="non-terminal residue" evidence="2">
    <location>
        <position position="86"/>
    </location>
</feature>
<evidence type="ECO:0000313" key="2">
    <source>
        <dbReference type="EMBL" id="KLT43468.1"/>
    </source>
</evidence>
<protein>
    <submittedName>
        <fullName evidence="2">Uncharacterized protein</fullName>
    </submittedName>
</protein>
<name>A0A0J0XQV2_9TREE</name>
<proteinExistence type="predicted"/>
<keyword evidence="1" id="KW-0812">Transmembrane</keyword>
<dbReference type="EMBL" id="KQ087194">
    <property type="protein sequence ID" value="KLT43468.1"/>
    <property type="molecule type" value="Genomic_DNA"/>
</dbReference>
<evidence type="ECO:0000256" key="1">
    <source>
        <dbReference type="SAM" id="Phobius"/>
    </source>
</evidence>
<gene>
    <name evidence="2" type="ORF">CC85DRAFT_284392</name>
</gene>
<sequence length="86" mass="8830">MDKSTRPLASVPAQGAASGRRLTVVLSAALAASLLLLSIYGDAVSAWLPSEGHVRSVALLIAAAGITLAVYMRSRPRARPRPGPGP</sequence>
<keyword evidence="1" id="KW-1133">Transmembrane helix</keyword>
<dbReference type="GeneID" id="28983329"/>
<keyword evidence="3" id="KW-1185">Reference proteome</keyword>
<keyword evidence="1" id="KW-0472">Membrane</keyword>
<accession>A0A0J0XQV2</accession>
<feature type="transmembrane region" description="Helical" evidence="1">
    <location>
        <begin position="21"/>
        <end position="41"/>
    </location>
</feature>
<reference evidence="2 3" key="1">
    <citation type="submission" date="2015-03" db="EMBL/GenBank/DDBJ databases">
        <title>Genomics and transcriptomics of the oil-accumulating basidiomycete yeast T. oleaginosus allow insights into substrate utilization and the diverse evolutionary trajectories of mating systems in fungi.</title>
        <authorList>
            <consortium name="DOE Joint Genome Institute"/>
            <person name="Kourist R."/>
            <person name="Kracht O."/>
            <person name="Bracharz F."/>
            <person name="Lipzen A."/>
            <person name="Nolan M."/>
            <person name="Ohm R."/>
            <person name="Grigoriev I."/>
            <person name="Sun S."/>
            <person name="Heitman J."/>
            <person name="Bruck T."/>
            <person name="Nowrousian M."/>
        </authorList>
    </citation>
    <scope>NUCLEOTIDE SEQUENCE [LARGE SCALE GENOMIC DNA]</scope>
    <source>
        <strain evidence="2 3">IBC0246</strain>
    </source>
</reference>
<organism evidence="2 3">
    <name type="scientific">Cutaneotrichosporon oleaginosum</name>
    <dbReference type="NCBI Taxonomy" id="879819"/>
    <lineage>
        <taxon>Eukaryota</taxon>
        <taxon>Fungi</taxon>
        <taxon>Dikarya</taxon>
        <taxon>Basidiomycota</taxon>
        <taxon>Agaricomycotina</taxon>
        <taxon>Tremellomycetes</taxon>
        <taxon>Trichosporonales</taxon>
        <taxon>Trichosporonaceae</taxon>
        <taxon>Cutaneotrichosporon</taxon>
    </lineage>
</organism>
<feature type="transmembrane region" description="Helical" evidence="1">
    <location>
        <begin position="53"/>
        <end position="72"/>
    </location>
</feature>
<evidence type="ECO:0000313" key="3">
    <source>
        <dbReference type="Proteomes" id="UP000053611"/>
    </source>
</evidence>
<dbReference type="Proteomes" id="UP000053611">
    <property type="component" value="Unassembled WGS sequence"/>
</dbReference>